<evidence type="ECO:0000259" key="7">
    <source>
        <dbReference type="Pfam" id="PF03168"/>
    </source>
</evidence>
<reference evidence="8" key="1">
    <citation type="submission" date="2016-07" db="EMBL/GenBank/DDBJ databases">
        <title>De novo transcriptome assembly of four accessions of the metal hyperaccumulator plant Noccaea caerulescens.</title>
        <authorList>
            <person name="Blande D."/>
            <person name="Halimaa P."/>
            <person name="Tervahauta A.I."/>
            <person name="Aarts M.G."/>
            <person name="Karenlampi S.O."/>
        </authorList>
    </citation>
    <scope>NUCLEOTIDE SEQUENCE</scope>
</reference>
<evidence type="ECO:0000256" key="4">
    <source>
        <dbReference type="ARBA" id="ARBA00023136"/>
    </source>
</evidence>
<dbReference type="AlphaFoldDB" id="A0A1J3IN43"/>
<evidence type="ECO:0000256" key="6">
    <source>
        <dbReference type="SAM" id="Phobius"/>
    </source>
</evidence>
<gene>
    <name evidence="8" type="ORF">MP_TR14956_c0_g1_i1_g.42994</name>
</gene>
<name>A0A1J3IN43_NOCCA</name>
<feature type="compositionally biased region" description="Low complexity" evidence="5">
    <location>
        <begin position="26"/>
        <end position="49"/>
    </location>
</feature>
<protein>
    <recommendedName>
        <fullName evidence="7">Late embryogenesis abundant protein LEA-2 subgroup domain-containing protein</fullName>
    </recommendedName>
</protein>
<sequence length="273" mass="31331">MSNLLPLPPPPPETPPWETPSSVWYTPRTTPWRTPQSTTPWRTPQSTQSTPLNQMVLTKPIAAKFNGLDAEPRKDRVILRLPRSSRTNPLIWCVAGLCLVFSLLLIFFGIATLIVFLAVKPRTPVFDIPNANLHTVYFDSPMYFNGDLSMLVNFTNPNKKLEVKFEQLKIELFFFNKLIAAQGVQPFSQRKHETRLEPIRLISSLVYLPFNHAAELNKQVQNNKIDYEIRGTFKVRAHFGTIHYSYWLHGRCQLQMTGPPTGILISRNCTTKR</sequence>
<dbReference type="Pfam" id="PF03168">
    <property type="entry name" value="LEA_2"/>
    <property type="match status" value="1"/>
</dbReference>
<keyword evidence="4 6" id="KW-0472">Membrane</keyword>
<evidence type="ECO:0000313" key="8">
    <source>
        <dbReference type="EMBL" id="JAU80804.1"/>
    </source>
</evidence>
<dbReference type="GO" id="GO:0098542">
    <property type="term" value="P:defense response to other organism"/>
    <property type="evidence" value="ECO:0007669"/>
    <property type="project" value="InterPro"/>
</dbReference>
<feature type="transmembrane region" description="Helical" evidence="6">
    <location>
        <begin position="90"/>
        <end position="119"/>
    </location>
</feature>
<evidence type="ECO:0000256" key="1">
    <source>
        <dbReference type="ARBA" id="ARBA00004167"/>
    </source>
</evidence>
<dbReference type="PANTHER" id="PTHR31234">
    <property type="entry name" value="LATE EMBRYOGENESIS ABUNDANT (LEA) HYDROXYPROLINE-RICH GLYCOPROTEIN FAMILY"/>
    <property type="match status" value="1"/>
</dbReference>
<dbReference type="GO" id="GO:0005886">
    <property type="term" value="C:plasma membrane"/>
    <property type="evidence" value="ECO:0007669"/>
    <property type="project" value="TreeGrafter"/>
</dbReference>
<evidence type="ECO:0000256" key="2">
    <source>
        <dbReference type="ARBA" id="ARBA00022692"/>
    </source>
</evidence>
<dbReference type="EMBL" id="GEVM01025134">
    <property type="protein sequence ID" value="JAU80804.1"/>
    <property type="molecule type" value="Transcribed_RNA"/>
</dbReference>
<feature type="region of interest" description="Disordered" evidence="5">
    <location>
        <begin position="1"/>
        <end position="49"/>
    </location>
</feature>
<feature type="compositionally biased region" description="Pro residues" evidence="5">
    <location>
        <begin position="1"/>
        <end position="18"/>
    </location>
</feature>
<keyword evidence="2 6" id="KW-0812">Transmembrane</keyword>
<organism evidence="8">
    <name type="scientific">Noccaea caerulescens</name>
    <name type="common">Alpine penny-cress</name>
    <name type="synonym">Thlaspi caerulescens</name>
    <dbReference type="NCBI Taxonomy" id="107243"/>
    <lineage>
        <taxon>Eukaryota</taxon>
        <taxon>Viridiplantae</taxon>
        <taxon>Streptophyta</taxon>
        <taxon>Embryophyta</taxon>
        <taxon>Tracheophyta</taxon>
        <taxon>Spermatophyta</taxon>
        <taxon>Magnoliopsida</taxon>
        <taxon>eudicotyledons</taxon>
        <taxon>Gunneridae</taxon>
        <taxon>Pentapetalae</taxon>
        <taxon>rosids</taxon>
        <taxon>malvids</taxon>
        <taxon>Brassicales</taxon>
        <taxon>Brassicaceae</taxon>
        <taxon>Coluteocarpeae</taxon>
        <taxon>Noccaea</taxon>
    </lineage>
</organism>
<dbReference type="InterPro" id="IPR044839">
    <property type="entry name" value="NDR1-like"/>
</dbReference>
<evidence type="ECO:0000256" key="3">
    <source>
        <dbReference type="ARBA" id="ARBA00022989"/>
    </source>
</evidence>
<feature type="domain" description="Late embryogenesis abundant protein LEA-2 subgroup" evidence="7">
    <location>
        <begin position="152"/>
        <end position="244"/>
    </location>
</feature>
<evidence type="ECO:0000256" key="5">
    <source>
        <dbReference type="SAM" id="MobiDB-lite"/>
    </source>
</evidence>
<proteinExistence type="predicted"/>
<dbReference type="InterPro" id="IPR004864">
    <property type="entry name" value="LEA_2"/>
</dbReference>
<accession>A0A1J3IN43</accession>
<dbReference type="PANTHER" id="PTHR31234:SF42">
    <property type="entry name" value="LATE EMBRYOGENESIS ABUNDANT (LEA) HYDROXYPROLINE-RICH GLYCOPROTEIN FAMILY"/>
    <property type="match status" value="1"/>
</dbReference>
<keyword evidence="3 6" id="KW-1133">Transmembrane helix</keyword>
<comment type="subcellular location">
    <subcellularLocation>
        <location evidence="1">Membrane</location>
        <topology evidence="1">Single-pass membrane protein</topology>
    </subcellularLocation>
</comment>